<evidence type="ECO:0000313" key="3">
    <source>
        <dbReference type="Proteomes" id="UP000184172"/>
    </source>
</evidence>
<dbReference type="InterPro" id="IPR011889">
    <property type="entry name" value="Liste_lipo_26"/>
</dbReference>
<dbReference type="NCBIfam" id="TIGR02167">
    <property type="entry name" value="Liste_lipo_26"/>
    <property type="match status" value="11"/>
</dbReference>
<name>A0A1M6NN02_9FLAO</name>
<reference evidence="3" key="1">
    <citation type="submission" date="2016-11" db="EMBL/GenBank/DDBJ databases">
        <authorList>
            <person name="Varghese N."/>
            <person name="Submissions S."/>
        </authorList>
    </citation>
    <scope>NUCLEOTIDE SEQUENCE [LARGE SCALE GENOMIC DNA]</scope>
    <source>
        <strain evidence="3">DSM 26349</strain>
    </source>
</reference>
<dbReference type="RefSeq" id="WP_159431790.1">
    <property type="nucleotide sequence ID" value="NZ_FQYV01000036.1"/>
</dbReference>
<feature type="non-terminal residue" evidence="2">
    <location>
        <position position="666"/>
    </location>
</feature>
<proteinExistence type="predicted"/>
<evidence type="ECO:0000313" key="2">
    <source>
        <dbReference type="EMBL" id="SHJ97063.1"/>
    </source>
</evidence>
<dbReference type="Pfam" id="PF00801">
    <property type="entry name" value="PKD"/>
    <property type="match status" value="1"/>
</dbReference>
<dbReference type="AlphaFoldDB" id="A0A1M6NN02"/>
<dbReference type="PROSITE" id="PS50093">
    <property type="entry name" value="PKD"/>
    <property type="match status" value="2"/>
</dbReference>
<dbReference type="EMBL" id="FQYV01000036">
    <property type="protein sequence ID" value="SHJ97063.1"/>
    <property type="molecule type" value="Genomic_DNA"/>
</dbReference>
<keyword evidence="3" id="KW-1185">Reference proteome</keyword>
<dbReference type="InterPro" id="IPR000601">
    <property type="entry name" value="PKD_dom"/>
</dbReference>
<dbReference type="InterPro" id="IPR035986">
    <property type="entry name" value="PKD_dom_sf"/>
</dbReference>
<gene>
    <name evidence="2" type="ORF">SAMN04487908_1367</name>
</gene>
<dbReference type="SUPFAM" id="SSF49299">
    <property type="entry name" value="PKD domain"/>
    <property type="match status" value="2"/>
</dbReference>
<dbReference type="Gene3D" id="2.60.40.10">
    <property type="entry name" value="Immunoglobulins"/>
    <property type="match status" value="2"/>
</dbReference>
<feature type="domain" description="PKD" evidence="1">
    <location>
        <begin position="570"/>
        <end position="632"/>
    </location>
</feature>
<feature type="non-terminal residue" evidence="2">
    <location>
        <position position="1"/>
    </location>
</feature>
<evidence type="ECO:0000259" key="1">
    <source>
        <dbReference type="PROSITE" id="PS50093"/>
    </source>
</evidence>
<sequence length="666" mass="72791">DVSNWNVENVTNVNSMFDNASAFNGDVSNWNVINVSDMSYMFNGASSFNGDVSNWNVTNVTHMELMFHGVTLSRANYDALLEGWSTQTLQSNIDFHAGNSTYCATAARDVLTNGPNYWSVIDGGLDANCINPADAFITTWQTTTANESITIPTNPAVSGYNYTVDWGDGTTSTAQTGDASHQYSTAGTFTVSITGDFPAIYFNNIGDKDKIYTIEQWGTQIWEGMDNAFFGCTNLQGNYTDTPNLTAVTDMSNMFRSATAFNGNVNNWNVANVMTMSYMFRNATDFNGDVSNWNVANVTSMYGMFGSASAFNGDLSNWDVSNVILMAYMFRYASAFNGDVSNWDVSNVTSMSAMFEHAIVFNSDLSNWNVANVIEMNNMFDSASAFNGDVSNWNVANVTSMYGMFNSASAFNGDVSNWDVSNVIDMSFMFNGASNFNGDISNWNVSYVTSMFGMFSYASAFNGDVSNWNVANVTDMSYMFYSASVFDSDISNWNVENVTDMTDMFIGVTLSTANYDALLNGWSAQTLQPNVNFHAGNSSYCATAARDILTSAPNNWTITDGGFDANCINPTNTFITTWQTTTANESITIPINPAVSGYNYTVDWGDGTTSTAQTGDATHTYTTAGTYTVSITGDFPAIFFNNFGSKEKITSIEQWGTGNWTTMTRA</sequence>
<dbReference type="CDD" id="cd00146">
    <property type="entry name" value="PKD"/>
    <property type="match status" value="2"/>
</dbReference>
<dbReference type="InterPro" id="IPR013783">
    <property type="entry name" value="Ig-like_fold"/>
</dbReference>
<protein>
    <submittedName>
        <fullName evidence="2">Surface protein</fullName>
    </submittedName>
</protein>
<dbReference type="Proteomes" id="UP000184172">
    <property type="component" value="Unassembled WGS sequence"/>
</dbReference>
<dbReference type="OrthoDB" id="9813840at2"/>
<dbReference type="Pfam" id="PF03382">
    <property type="entry name" value="DUF285"/>
    <property type="match status" value="2"/>
</dbReference>
<accession>A0A1M6NN02</accession>
<organism evidence="2 3">
    <name type="scientific">Aequorivita viscosa</name>
    <dbReference type="NCBI Taxonomy" id="797419"/>
    <lineage>
        <taxon>Bacteria</taxon>
        <taxon>Pseudomonadati</taxon>
        <taxon>Bacteroidota</taxon>
        <taxon>Flavobacteriia</taxon>
        <taxon>Flavobacteriales</taxon>
        <taxon>Flavobacteriaceae</taxon>
        <taxon>Aequorivita</taxon>
    </lineage>
</organism>
<dbReference type="InterPro" id="IPR005046">
    <property type="entry name" value="DUF285"/>
</dbReference>
<feature type="domain" description="PKD" evidence="1">
    <location>
        <begin position="132"/>
        <end position="194"/>
    </location>
</feature>